<proteinExistence type="predicted"/>
<dbReference type="PROSITE" id="PS51733">
    <property type="entry name" value="BPL_LPL_CATALYTIC"/>
    <property type="match status" value="1"/>
</dbReference>
<protein>
    <submittedName>
        <fullName evidence="2">Lipoate--protein ligase</fullName>
    </submittedName>
</protein>
<evidence type="ECO:0000259" key="1">
    <source>
        <dbReference type="PROSITE" id="PS51733"/>
    </source>
</evidence>
<accession>A0A202E6F9</accession>
<sequence length="244" mass="26299">MVRVVRGCARTIDADRTASERLLEIAAAGEPAIRVWTPHRQVAFGRRDRHSSGYERARKRALEAGFTPVERNVGGRAVAYDGETTLAFARAEPVADFRRGTDERYERVTRAVVSGLSEAGIDLERGEPDGSFCPGAHSLSARPKATDAADSQQKLVGIAQRVRNDAAITAGIVLVDSRQVLATVLESVYADLEVPFRPATVGTIADASGDAEVDHDHLRETLEAALIGDESETHIVSVDSLRAD</sequence>
<organism evidence="2 3">
    <name type="scientific">Natronolimnobius baerhuensis</name>
    <dbReference type="NCBI Taxonomy" id="253108"/>
    <lineage>
        <taxon>Archaea</taxon>
        <taxon>Methanobacteriati</taxon>
        <taxon>Methanobacteriota</taxon>
        <taxon>Stenosarchaea group</taxon>
        <taxon>Halobacteria</taxon>
        <taxon>Halobacteriales</taxon>
        <taxon>Natrialbaceae</taxon>
        <taxon>Natronolimnobius</taxon>
    </lineage>
</organism>
<evidence type="ECO:0000313" key="3">
    <source>
        <dbReference type="Proteomes" id="UP000196084"/>
    </source>
</evidence>
<dbReference type="SUPFAM" id="SSF55681">
    <property type="entry name" value="Class II aaRS and biotin synthetases"/>
    <property type="match status" value="1"/>
</dbReference>
<name>A0A202E6F9_9EURY</name>
<dbReference type="RefSeq" id="WP_054863634.1">
    <property type="nucleotide sequence ID" value="NZ_MWPH01000003.1"/>
</dbReference>
<dbReference type="OrthoDB" id="192160at2157"/>
<reference evidence="2 3" key="1">
    <citation type="submission" date="2017-02" db="EMBL/GenBank/DDBJ databases">
        <title>Natronthermophilus aegyptiacus gen. nov.,sp. nov., an aerobic, extremely halophilic alkalithermophilic archaeon isolated from the athalassohaline Wadi An Natrun, Egypt.</title>
        <authorList>
            <person name="Zhao B."/>
        </authorList>
    </citation>
    <scope>NUCLEOTIDE SEQUENCE [LARGE SCALE GENOMIC DNA]</scope>
    <source>
        <strain evidence="2 3">CGMCC 1.3597</strain>
    </source>
</reference>
<dbReference type="InterPro" id="IPR004143">
    <property type="entry name" value="BPL_LPL_catalytic"/>
</dbReference>
<keyword evidence="2" id="KW-0436">Ligase</keyword>
<gene>
    <name evidence="2" type="ORF">B2G88_15480</name>
</gene>
<dbReference type="InterPro" id="IPR045864">
    <property type="entry name" value="aa-tRNA-synth_II/BPL/LPL"/>
</dbReference>
<dbReference type="Proteomes" id="UP000196084">
    <property type="component" value="Unassembled WGS sequence"/>
</dbReference>
<dbReference type="EMBL" id="MWPH01000003">
    <property type="protein sequence ID" value="OVE83819.1"/>
    <property type="molecule type" value="Genomic_DNA"/>
</dbReference>
<dbReference type="Gene3D" id="3.30.930.10">
    <property type="entry name" value="Bira Bifunctional Protein, Domain 2"/>
    <property type="match status" value="1"/>
</dbReference>
<dbReference type="Pfam" id="PF21948">
    <property type="entry name" value="LplA-B_cat"/>
    <property type="match status" value="1"/>
</dbReference>
<feature type="domain" description="BPL/LPL catalytic" evidence="1">
    <location>
        <begin position="27"/>
        <end position="230"/>
    </location>
</feature>
<comment type="caution">
    <text evidence="2">The sequence shown here is derived from an EMBL/GenBank/DDBJ whole genome shotgun (WGS) entry which is preliminary data.</text>
</comment>
<dbReference type="AlphaFoldDB" id="A0A202E6F9"/>
<dbReference type="GO" id="GO:0016874">
    <property type="term" value="F:ligase activity"/>
    <property type="evidence" value="ECO:0007669"/>
    <property type="project" value="UniProtKB-KW"/>
</dbReference>
<evidence type="ECO:0000313" key="2">
    <source>
        <dbReference type="EMBL" id="OVE83819.1"/>
    </source>
</evidence>
<keyword evidence="3" id="KW-1185">Reference proteome</keyword>